<dbReference type="Proteomes" id="UP001341297">
    <property type="component" value="Unassembled WGS sequence"/>
</dbReference>
<reference evidence="3 5" key="1">
    <citation type="journal article" date="2015" name="Int. J. Syst. Evol. Microbiol.">
        <title>Bacillus glycinifermentans sp. nov., isolated from fermented soybean paste.</title>
        <authorList>
            <person name="Kim S.J."/>
            <person name="Dunlap C.A."/>
            <person name="Kwon S.W."/>
            <person name="Rooney A.P."/>
        </authorList>
    </citation>
    <scope>NUCLEOTIDE SEQUENCE [LARGE SCALE GENOMIC DNA]</scope>
    <source>
        <strain evidence="3 5">GO-13</strain>
    </source>
</reference>
<dbReference type="AlphaFoldDB" id="A0A0T6BID2"/>
<dbReference type="Gene3D" id="3.40.30.10">
    <property type="entry name" value="Glutaredoxin"/>
    <property type="match status" value="1"/>
</dbReference>
<keyword evidence="1" id="KW-1015">Disulfide bond</keyword>
<feature type="domain" description="Thioredoxin" evidence="2">
    <location>
        <begin position="32"/>
        <end position="168"/>
    </location>
</feature>
<dbReference type="PROSITE" id="PS51352">
    <property type="entry name" value="THIOREDOXIN_2"/>
    <property type="match status" value="1"/>
</dbReference>
<dbReference type="STRING" id="1664069.BGLY_2262"/>
<organism evidence="3 5">
    <name type="scientific">Bacillus glycinifermentans</name>
    <dbReference type="NCBI Taxonomy" id="1664069"/>
    <lineage>
        <taxon>Bacteria</taxon>
        <taxon>Bacillati</taxon>
        <taxon>Bacillota</taxon>
        <taxon>Bacilli</taxon>
        <taxon>Bacillales</taxon>
        <taxon>Bacillaceae</taxon>
        <taxon>Bacillus</taxon>
    </lineage>
</organism>
<evidence type="ECO:0000313" key="4">
    <source>
        <dbReference type="EMBL" id="MEC0483472.1"/>
    </source>
</evidence>
<dbReference type="OrthoDB" id="25753at2"/>
<dbReference type="PANTHER" id="PTHR42852">
    <property type="entry name" value="THIOL:DISULFIDE INTERCHANGE PROTEIN DSBE"/>
    <property type="match status" value="1"/>
</dbReference>
<protein>
    <submittedName>
        <fullName evidence="4">Redoxin domain-containing protein</fullName>
    </submittedName>
    <submittedName>
        <fullName evidence="3">Thiol:disulfide interchange protein</fullName>
    </submittedName>
</protein>
<reference evidence="3" key="2">
    <citation type="submission" date="2015-10" db="EMBL/GenBank/DDBJ databases">
        <authorList>
            <person name="Gilbert D.G."/>
        </authorList>
    </citation>
    <scope>NUCLEOTIDE SEQUENCE</scope>
    <source>
        <strain evidence="3">GO-13</strain>
    </source>
</reference>
<reference evidence="4 6" key="3">
    <citation type="submission" date="2023-03" db="EMBL/GenBank/DDBJ databases">
        <title>Agriculturally important microbes genome sequencing.</title>
        <authorList>
            <person name="Dunlap C."/>
        </authorList>
    </citation>
    <scope>NUCLEOTIDE SEQUENCE [LARGE SCALE GENOMIC DNA]</scope>
    <source>
        <strain evidence="4 6">CBP-3203</strain>
    </source>
</reference>
<evidence type="ECO:0000313" key="6">
    <source>
        <dbReference type="Proteomes" id="UP001341297"/>
    </source>
</evidence>
<comment type="caution">
    <text evidence="3">The sequence shown here is derived from an EMBL/GenBank/DDBJ whole genome shotgun (WGS) entry which is preliminary data.</text>
</comment>
<name>A0A0T6BID2_9BACI</name>
<dbReference type="EMBL" id="JARRTL010000005">
    <property type="protein sequence ID" value="MEC0483472.1"/>
    <property type="molecule type" value="Genomic_DNA"/>
</dbReference>
<evidence type="ECO:0000256" key="1">
    <source>
        <dbReference type="ARBA" id="ARBA00023157"/>
    </source>
</evidence>
<dbReference type="Proteomes" id="UP000036168">
    <property type="component" value="Unassembled WGS sequence"/>
</dbReference>
<dbReference type="PANTHER" id="PTHR42852:SF1">
    <property type="entry name" value="THIOREDOXIN-LIKE PROTEIN YNEN"/>
    <property type="match status" value="1"/>
</dbReference>
<evidence type="ECO:0000313" key="3">
    <source>
        <dbReference type="EMBL" id="KRT87294.1"/>
    </source>
</evidence>
<keyword evidence="6" id="KW-1185">Reference proteome</keyword>
<dbReference type="CDD" id="cd02966">
    <property type="entry name" value="TlpA_like_family"/>
    <property type="match status" value="1"/>
</dbReference>
<dbReference type="GO" id="GO:0016209">
    <property type="term" value="F:antioxidant activity"/>
    <property type="evidence" value="ECO:0007669"/>
    <property type="project" value="InterPro"/>
</dbReference>
<sequence length="168" mass="18866">MIKKSLAIAFLLLLAGFAFWNFAMHKEAEIGIEKGEKAPDFTLPSLKGGEDVSLSDFKGKKVLLNFWATWCKPCRTEMPDMQQLQNEHRDIAVLAVNFTSSEKNHKAVEAFADSLALTYPIVLDQEGINAKYEIFSYPTTFIINESGIIEDIVLGTMTKKEMEEKLGL</sequence>
<dbReference type="InterPro" id="IPR050553">
    <property type="entry name" value="Thioredoxin_ResA/DsbE_sf"/>
</dbReference>
<gene>
    <name evidence="3" type="ORF">AB447_208635</name>
    <name evidence="4" type="ORF">P8828_01180</name>
</gene>
<dbReference type="InterPro" id="IPR000866">
    <property type="entry name" value="AhpC/TSA"/>
</dbReference>
<evidence type="ECO:0000313" key="5">
    <source>
        <dbReference type="Proteomes" id="UP000036168"/>
    </source>
</evidence>
<evidence type="ECO:0000259" key="2">
    <source>
        <dbReference type="PROSITE" id="PS51352"/>
    </source>
</evidence>
<dbReference type="RefSeq" id="WP_048355573.1">
    <property type="nucleotide sequence ID" value="NZ_CP023481.1"/>
</dbReference>
<dbReference type="EMBL" id="LECW02000078">
    <property type="protein sequence ID" value="KRT87294.1"/>
    <property type="molecule type" value="Genomic_DNA"/>
</dbReference>
<dbReference type="Pfam" id="PF00578">
    <property type="entry name" value="AhpC-TSA"/>
    <property type="match status" value="1"/>
</dbReference>
<accession>A0A0T6BID2</accession>
<dbReference type="SUPFAM" id="SSF52833">
    <property type="entry name" value="Thioredoxin-like"/>
    <property type="match status" value="1"/>
</dbReference>
<proteinExistence type="predicted"/>
<dbReference type="InterPro" id="IPR013766">
    <property type="entry name" value="Thioredoxin_domain"/>
</dbReference>
<dbReference type="InterPro" id="IPR036249">
    <property type="entry name" value="Thioredoxin-like_sf"/>
</dbReference>
<dbReference type="GO" id="GO:0016491">
    <property type="term" value="F:oxidoreductase activity"/>
    <property type="evidence" value="ECO:0007669"/>
    <property type="project" value="InterPro"/>
</dbReference>